<gene>
    <name evidence="1" type="ORF">NCTC10005_00459</name>
</gene>
<evidence type="ECO:0000313" key="1">
    <source>
        <dbReference type="EMBL" id="STQ07824.1"/>
    </source>
</evidence>
<sequence length="100" mass="10874">MPLAVTASRCLSPGNVLLGKSQTLKAHNCKGEALSIPAPATHAEEWDKISSGVTDMWLWKTPLVLQFVMNNPVSKTTYDGNTWFGEVTAQGRIDVSASWN</sequence>
<proteinExistence type="predicted"/>
<organism evidence="1 2">
    <name type="scientific">Enterobacter cloacae</name>
    <dbReference type="NCBI Taxonomy" id="550"/>
    <lineage>
        <taxon>Bacteria</taxon>
        <taxon>Pseudomonadati</taxon>
        <taxon>Pseudomonadota</taxon>
        <taxon>Gammaproteobacteria</taxon>
        <taxon>Enterobacterales</taxon>
        <taxon>Enterobacteriaceae</taxon>
        <taxon>Enterobacter</taxon>
        <taxon>Enterobacter cloacae complex</taxon>
    </lineage>
</organism>
<accession>A0A377LNP4</accession>
<name>A0A377LNP4_ENTCL</name>
<protein>
    <submittedName>
        <fullName evidence="1">Uncharacterized protein</fullName>
    </submittedName>
</protein>
<evidence type="ECO:0000313" key="2">
    <source>
        <dbReference type="Proteomes" id="UP000255106"/>
    </source>
</evidence>
<reference evidence="1 2" key="1">
    <citation type="submission" date="2018-06" db="EMBL/GenBank/DDBJ databases">
        <authorList>
            <consortium name="Pathogen Informatics"/>
            <person name="Doyle S."/>
        </authorList>
    </citation>
    <scope>NUCLEOTIDE SEQUENCE [LARGE SCALE GENOMIC DNA]</scope>
    <source>
        <strain evidence="1 2">NCTC10005</strain>
    </source>
</reference>
<dbReference type="EMBL" id="UGJB01000004">
    <property type="protein sequence ID" value="STQ07824.1"/>
    <property type="molecule type" value="Genomic_DNA"/>
</dbReference>
<dbReference type="AlphaFoldDB" id="A0A377LNP4"/>
<dbReference type="Proteomes" id="UP000255106">
    <property type="component" value="Unassembled WGS sequence"/>
</dbReference>